<comment type="caution">
    <text evidence="5">The sequence shown here is derived from an EMBL/GenBank/DDBJ whole genome shotgun (WGS) entry which is preliminary data.</text>
</comment>
<dbReference type="Proteomes" id="UP000688137">
    <property type="component" value="Unassembled WGS sequence"/>
</dbReference>
<evidence type="ECO:0000256" key="3">
    <source>
        <dbReference type="ARBA" id="ARBA00022840"/>
    </source>
</evidence>
<keyword evidence="1" id="KW-0547">Nucleotide-binding</keyword>
<evidence type="ECO:0000256" key="1">
    <source>
        <dbReference type="ARBA" id="ARBA00022741"/>
    </source>
</evidence>
<dbReference type="AlphaFoldDB" id="A0A8S1JQG4"/>
<organism evidence="5 6">
    <name type="scientific">Paramecium primaurelia</name>
    <dbReference type="NCBI Taxonomy" id="5886"/>
    <lineage>
        <taxon>Eukaryota</taxon>
        <taxon>Sar</taxon>
        <taxon>Alveolata</taxon>
        <taxon>Ciliophora</taxon>
        <taxon>Intramacronucleata</taxon>
        <taxon>Oligohymenophorea</taxon>
        <taxon>Peniculida</taxon>
        <taxon>Parameciidae</taxon>
        <taxon>Paramecium</taxon>
    </lineage>
</organism>
<dbReference type="GO" id="GO:0005524">
    <property type="term" value="F:ATP binding"/>
    <property type="evidence" value="ECO:0007669"/>
    <property type="project" value="UniProtKB-KW"/>
</dbReference>
<keyword evidence="6" id="KW-1185">Reference proteome</keyword>
<accession>A0A8S1JQG4</accession>
<evidence type="ECO:0000313" key="6">
    <source>
        <dbReference type="Proteomes" id="UP000688137"/>
    </source>
</evidence>
<evidence type="ECO:0000259" key="4">
    <source>
        <dbReference type="PROSITE" id="PS51193"/>
    </source>
</evidence>
<sequence length="113" mass="13009">MNKDIEEKIRERIKLQYPFPPYESQLDLSKDIYMSLAQGIKVSIFESPTGTGKSYALIEGALNYLDDIKSNTLIKVKQKCQIDNDMPDWFNEPDVDLKLNPLKKPNINGILDF</sequence>
<proteinExistence type="predicted"/>
<keyword evidence="2" id="KW-0378">Hydrolase</keyword>
<evidence type="ECO:0000256" key="2">
    <source>
        <dbReference type="ARBA" id="ARBA00022801"/>
    </source>
</evidence>
<gene>
    <name evidence="5" type="ORF">PPRIM_AZ9-3.1.T0050463</name>
</gene>
<protein>
    <recommendedName>
        <fullName evidence="4">Helicase ATP-binding domain-containing protein</fullName>
    </recommendedName>
</protein>
<reference evidence="5" key="1">
    <citation type="submission" date="2021-01" db="EMBL/GenBank/DDBJ databases">
        <authorList>
            <consortium name="Genoscope - CEA"/>
            <person name="William W."/>
        </authorList>
    </citation>
    <scope>NUCLEOTIDE SEQUENCE</scope>
</reference>
<keyword evidence="3" id="KW-0067">ATP-binding</keyword>
<evidence type="ECO:0000313" key="5">
    <source>
        <dbReference type="EMBL" id="CAD8043809.1"/>
    </source>
</evidence>
<dbReference type="GO" id="GO:0016787">
    <property type="term" value="F:hydrolase activity"/>
    <property type="evidence" value="ECO:0007669"/>
    <property type="project" value="UniProtKB-KW"/>
</dbReference>
<dbReference type="PROSITE" id="PS51193">
    <property type="entry name" value="HELICASE_ATP_BIND_2"/>
    <property type="match status" value="1"/>
</dbReference>
<dbReference type="InterPro" id="IPR014013">
    <property type="entry name" value="Helic_SF1/SF2_ATP-bd_DinG/Rad3"/>
</dbReference>
<dbReference type="EMBL" id="CAJJDM010000002">
    <property type="protein sequence ID" value="CAD8043809.1"/>
    <property type="molecule type" value="Genomic_DNA"/>
</dbReference>
<name>A0A8S1JQG4_PARPR</name>
<feature type="domain" description="Helicase ATP-binding" evidence="4">
    <location>
        <begin position="11"/>
        <end position="113"/>
    </location>
</feature>